<dbReference type="Proteomes" id="UP000261660">
    <property type="component" value="Unplaced"/>
</dbReference>
<proteinExistence type="predicted"/>
<dbReference type="InParanoid" id="A0A3Q3E743"/>
<evidence type="ECO:0000313" key="2">
    <source>
        <dbReference type="Ensembl" id="ENSLBEP00000003200.1"/>
    </source>
</evidence>
<dbReference type="STRING" id="56723.ENSLBEP00000003200"/>
<evidence type="ECO:0000259" key="1">
    <source>
        <dbReference type="Pfam" id="PF16489"/>
    </source>
</evidence>
<dbReference type="InterPro" id="IPR032471">
    <property type="entry name" value="AGRL2-4_GAIN_subdom_A"/>
</dbReference>
<dbReference type="InterPro" id="IPR008077">
    <property type="entry name" value="GPCR_2_brain_angio_inhib"/>
</dbReference>
<dbReference type="GO" id="GO:0016020">
    <property type="term" value="C:membrane"/>
    <property type="evidence" value="ECO:0007669"/>
    <property type="project" value="InterPro"/>
</dbReference>
<dbReference type="Ensembl" id="ENSLBET00000003371.1">
    <property type="protein sequence ID" value="ENSLBEP00000003200.1"/>
    <property type="gene ID" value="ENSLBEG00000002489.1"/>
</dbReference>
<dbReference type="GO" id="GO:0016525">
    <property type="term" value="P:negative regulation of angiogenesis"/>
    <property type="evidence" value="ECO:0007669"/>
    <property type="project" value="InterPro"/>
</dbReference>
<name>A0A3Q3E743_9LABR</name>
<accession>A0A3Q3E743</accession>
<dbReference type="Gene3D" id="1.25.40.610">
    <property type="match status" value="1"/>
</dbReference>
<dbReference type="Gene3D" id="2.60.220.50">
    <property type="match status" value="1"/>
</dbReference>
<reference evidence="2" key="2">
    <citation type="submission" date="2025-09" db="UniProtKB">
        <authorList>
            <consortium name="Ensembl"/>
        </authorList>
    </citation>
    <scope>IDENTIFICATION</scope>
</reference>
<dbReference type="InterPro" id="IPR046338">
    <property type="entry name" value="GAIN_dom_sf"/>
</dbReference>
<dbReference type="AlphaFoldDB" id="A0A3Q3E743"/>
<protein>
    <recommendedName>
        <fullName evidence="1">AGRL2-4 GAIN subdomain A domain-containing protein</fullName>
    </recommendedName>
</protein>
<reference evidence="2" key="1">
    <citation type="submission" date="2025-08" db="UniProtKB">
        <authorList>
            <consortium name="Ensembl"/>
        </authorList>
    </citation>
    <scope>IDENTIFICATION</scope>
</reference>
<organism evidence="2 3">
    <name type="scientific">Labrus bergylta</name>
    <name type="common">ballan wrasse</name>
    <dbReference type="NCBI Taxonomy" id="56723"/>
    <lineage>
        <taxon>Eukaryota</taxon>
        <taxon>Metazoa</taxon>
        <taxon>Chordata</taxon>
        <taxon>Craniata</taxon>
        <taxon>Vertebrata</taxon>
        <taxon>Euteleostomi</taxon>
        <taxon>Actinopterygii</taxon>
        <taxon>Neopterygii</taxon>
        <taxon>Teleostei</taxon>
        <taxon>Neoteleostei</taxon>
        <taxon>Acanthomorphata</taxon>
        <taxon>Eupercaria</taxon>
        <taxon>Labriformes</taxon>
        <taxon>Labridae</taxon>
        <taxon>Labrus</taxon>
    </lineage>
</organism>
<feature type="domain" description="AGRL2-4 GAIN subdomain A" evidence="1">
    <location>
        <begin position="3"/>
        <end position="95"/>
    </location>
</feature>
<dbReference type="Pfam" id="PF16489">
    <property type="entry name" value="GAIN"/>
    <property type="match status" value="1"/>
</dbReference>
<dbReference type="GeneTree" id="ENSGT00940000160103"/>
<sequence>LLGMSQIVRSLLELLQRRSYYSGDLLFSTEILRNVTDTFKRATYIPAPDDVQKFFQIISLMLDMENLEKWEDAHQVAPGAALLMRILEDFIHLIGEAQKPFQSFLVVTNNLMITIQREPVSAVSSNINFPMKGRRGMKDWARTAEDKLYIPKEFFTNPTEGKITTLDLLEGREGRGQKKTETDSEATMYYVIGAILYRTLGVILPAPNPPAMINSKILTVTVRPEPQPSEPKVVVELSPLINVSFFFFLKFSATLFVCAYIEIPQKNGP</sequence>
<dbReference type="PRINTS" id="PR01694">
    <property type="entry name" value="BAIPRECURSOR"/>
</dbReference>
<keyword evidence="3" id="KW-1185">Reference proteome</keyword>
<evidence type="ECO:0000313" key="3">
    <source>
        <dbReference type="Proteomes" id="UP000261660"/>
    </source>
</evidence>